<evidence type="ECO:0000256" key="1">
    <source>
        <dbReference type="RuleBase" id="RU003796"/>
    </source>
</evidence>
<keyword evidence="1" id="KW-0804">Transcription</keyword>
<protein>
    <submittedName>
        <fullName evidence="4">Transcription factor e2f</fullName>
    </submittedName>
</protein>
<comment type="similarity">
    <text evidence="1">Belongs to the E2F/DP family.</text>
</comment>
<dbReference type="GO" id="GO:0005667">
    <property type="term" value="C:transcription regulator complex"/>
    <property type="evidence" value="ECO:0007669"/>
    <property type="project" value="InterPro"/>
</dbReference>
<dbReference type="SUPFAM" id="SSF46785">
    <property type="entry name" value="Winged helix' DNA-binding domain"/>
    <property type="match status" value="1"/>
</dbReference>
<dbReference type="Gene3D" id="1.10.10.10">
    <property type="entry name" value="Winged helix-like DNA-binding domain superfamily/Winged helix DNA-binding domain"/>
    <property type="match status" value="1"/>
</dbReference>
<dbReference type="InterPro" id="IPR003316">
    <property type="entry name" value="E2F_WHTH_DNA-bd_dom"/>
</dbReference>
<dbReference type="Pfam" id="PF02319">
    <property type="entry name" value="WHD_E2F_TDP"/>
    <property type="match status" value="1"/>
</dbReference>
<dbReference type="SMART" id="SM01372">
    <property type="entry name" value="E2F_TDP"/>
    <property type="match status" value="1"/>
</dbReference>
<keyword evidence="5" id="KW-1185">Reference proteome</keyword>
<comment type="subcellular location">
    <subcellularLocation>
        <location evidence="1">Nucleus</location>
    </subcellularLocation>
</comment>
<evidence type="ECO:0000313" key="5">
    <source>
        <dbReference type="Proteomes" id="UP001149090"/>
    </source>
</evidence>
<proteinExistence type="inferred from homology"/>
<feature type="compositionally biased region" description="Acidic residues" evidence="2">
    <location>
        <begin position="29"/>
        <end position="40"/>
    </location>
</feature>
<evidence type="ECO:0000256" key="2">
    <source>
        <dbReference type="SAM" id="MobiDB-lite"/>
    </source>
</evidence>
<keyword evidence="1" id="KW-0805">Transcription regulation</keyword>
<dbReference type="InterPro" id="IPR036388">
    <property type="entry name" value="WH-like_DNA-bd_sf"/>
</dbReference>
<evidence type="ECO:0000313" key="4">
    <source>
        <dbReference type="EMBL" id="KAJ5076066.1"/>
    </source>
</evidence>
<sequence>MNIENQEYEEKQIPVVDESITTNSRQENIEMDSALEEEKETEPKKKKKTHKSKDRKEGLEQLTKKVIQLLQTRGEMFFKDIQSELGIGYRRAYDILNVLLTTPLVHKSGKKRESKKPYYYLDGNKLPEAVDICDILEQIEFEEKQLSVLNLYTQRIQQELNKEDAIDIEQLMKDLEKDEFSLQVKRNTD</sequence>
<reference evidence="4" key="1">
    <citation type="submission" date="2022-10" db="EMBL/GenBank/DDBJ databases">
        <title>Novel sulphate-reducing endosymbionts in the free-living metamonad Anaeramoeba.</title>
        <authorList>
            <person name="Jerlstrom-Hultqvist J."/>
            <person name="Cepicka I."/>
            <person name="Gallot-Lavallee L."/>
            <person name="Salas-Leiva D."/>
            <person name="Curtis B.A."/>
            <person name="Zahonova K."/>
            <person name="Pipaliya S."/>
            <person name="Dacks J."/>
            <person name="Roger A.J."/>
        </authorList>
    </citation>
    <scope>NUCLEOTIDE SEQUENCE</scope>
    <source>
        <strain evidence="4">BMAN</strain>
    </source>
</reference>
<dbReference type="OrthoDB" id="10265781at2759"/>
<feature type="compositionally biased region" description="Basic residues" evidence="2">
    <location>
        <begin position="44"/>
        <end position="53"/>
    </location>
</feature>
<feature type="region of interest" description="Disordered" evidence="2">
    <location>
        <begin position="1"/>
        <end position="57"/>
    </location>
</feature>
<feature type="domain" description="E2F/DP family winged-helix DNA-binding" evidence="3">
    <location>
        <begin position="54"/>
        <end position="123"/>
    </location>
</feature>
<dbReference type="EMBL" id="JAPDFW010000063">
    <property type="protein sequence ID" value="KAJ5076066.1"/>
    <property type="molecule type" value="Genomic_DNA"/>
</dbReference>
<keyword evidence="1" id="KW-0539">Nucleus</keyword>
<organism evidence="4 5">
    <name type="scientific">Anaeramoeba ignava</name>
    <name type="common">Anaerobic marine amoeba</name>
    <dbReference type="NCBI Taxonomy" id="1746090"/>
    <lineage>
        <taxon>Eukaryota</taxon>
        <taxon>Metamonada</taxon>
        <taxon>Anaeramoebidae</taxon>
        <taxon>Anaeramoeba</taxon>
    </lineage>
</organism>
<dbReference type="GO" id="GO:0005634">
    <property type="term" value="C:nucleus"/>
    <property type="evidence" value="ECO:0007669"/>
    <property type="project" value="UniProtKB-SubCell"/>
</dbReference>
<keyword evidence="1" id="KW-0238">DNA-binding</keyword>
<dbReference type="Proteomes" id="UP001149090">
    <property type="component" value="Unassembled WGS sequence"/>
</dbReference>
<dbReference type="GO" id="GO:0006355">
    <property type="term" value="P:regulation of DNA-templated transcription"/>
    <property type="evidence" value="ECO:0007669"/>
    <property type="project" value="InterPro"/>
</dbReference>
<accession>A0A9Q0LNX7</accession>
<dbReference type="GO" id="GO:0003677">
    <property type="term" value="F:DNA binding"/>
    <property type="evidence" value="ECO:0007669"/>
    <property type="project" value="UniProtKB-KW"/>
</dbReference>
<evidence type="ECO:0000259" key="3">
    <source>
        <dbReference type="SMART" id="SM01372"/>
    </source>
</evidence>
<dbReference type="InterPro" id="IPR036390">
    <property type="entry name" value="WH_DNA-bd_sf"/>
</dbReference>
<gene>
    <name evidence="4" type="ORF">M0811_06928</name>
</gene>
<comment type="caution">
    <text evidence="4">The sequence shown here is derived from an EMBL/GenBank/DDBJ whole genome shotgun (WGS) entry which is preliminary data.</text>
</comment>
<name>A0A9Q0LNX7_ANAIG</name>
<dbReference type="AlphaFoldDB" id="A0A9Q0LNX7"/>